<evidence type="ECO:0008006" key="3">
    <source>
        <dbReference type="Google" id="ProtNLM"/>
    </source>
</evidence>
<dbReference type="Proteomes" id="UP000266723">
    <property type="component" value="Unassembled WGS sequence"/>
</dbReference>
<comment type="caution">
    <text evidence="1">The sequence shown here is derived from an EMBL/GenBank/DDBJ whole genome shotgun (WGS) entry which is preliminary data.</text>
</comment>
<organism evidence="1 2">
    <name type="scientific">Brassica cretica</name>
    <name type="common">Mustard</name>
    <dbReference type="NCBI Taxonomy" id="69181"/>
    <lineage>
        <taxon>Eukaryota</taxon>
        <taxon>Viridiplantae</taxon>
        <taxon>Streptophyta</taxon>
        <taxon>Embryophyta</taxon>
        <taxon>Tracheophyta</taxon>
        <taxon>Spermatophyta</taxon>
        <taxon>Magnoliopsida</taxon>
        <taxon>eudicotyledons</taxon>
        <taxon>Gunneridae</taxon>
        <taxon>Pentapetalae</taxon>
        <taxon>rosids</taxon>
        <taxon>malvids</taxon>
        <taxon>Brassicales</taxon>
        <taxon>Brassicaceae</taxon>
        <taxon>Brassiceae</taxon>
        <taxon>Brassica</taxon>
    </lineage>
</organism>
<accession>A0ABQ7EL90</accession>
<dbReference type="EMBL" id="QGKV02000299">
    <property type="protein sequence ID" value="KAF3597963.1"/>
    <property type="molecule type" value="Genomic_DNA"/>
</dbReference>
<evidence type="ECO:0000313" key="1">
    <source>
        <dbReference type="EMBL" id="KAF3597963.1"/>
    </source>
</evidence>
<proteinExistence type="predicted"/>
<gene>
    <name evidence="1" type="ORF">DY000_02027114</name>
</gene>
<protein>
    <recommendedName>
        <fullName evidence="3">DUF4283 domain-containing protein</fullName>
    </recommendedName>
</protein>
<evidence type="ECO:0000313" key="2">
    <source>
        <dbReference type="Proteomes" id="UP000266723"/>
    </source>
</evidence>
<sequence length="132" mass="15266">MDEKRGYQMVAGILIGTRWKWPELNSLIGWSSKAAWWLGLVLGRNKTAERLRISAMSLYADWWRIILSMGEALGTVTMTDIMRKEDWLQVQINRHSSKSSSWKNMVVSRWPNAKSPHSEQKCGLKTLRKCTV</sequence>
<name>A0ABQ7EL90_BRACR</name>
<keyword evidence="2" id="KW-1185">Reference proteome</keyword>
<reference evidence="1 2" key="1">
    <citation type="journal article" date="2020" name="BMC Genomics">
        <title>Intraspecific diversification of the crop wild relative Brassica cretica Lam. using demographic model selection.</title>
        <authorList>
            <person name="Kioukis A."/>
            <person name="Michalopoulou V.A."/>
            <person name="Briers L."/>
            <person name="Pirintsos S."/>
            <person name="Studholme D.J."/>
            <person name="Pavlidis P."/>
            <person name="Sarris P.F."/>
        </authorList>
    </citation>
    <scope>NUCLEOTIDE SEQUENCE [LARGE SCALE GENOMIC DNA]</scope>
    <source>
        <strain evidence="2">cv. PFS-1207/04</strain>
    </source>
</reference>